<name>A0ABD1CBG9_CULPP</name>
<organism evidence="2 3">
    <name type="scientific">Culex pipiens pipiens</name>
    <name type="common">Northern house mosquito</name>
    <dbReference type="NCBI Taxonomy" id="38569"/>
    <lineage>
        <taxon>Eukaryota</taxon>
        <taxon>Metazoa</taxon>
        <taxon>Ecdysozoa</taxon>
        <taxon>Arthropoda</taxon>
        <taxon>Hexapoda</taxon>
        <taxon>Insecta</taxon>
        <taxon>Pterygota</taxon>
        <taxon>Neoptera</taxon>
        <taxon>Endopterygota</taxon>
        <taxon>Diptera</taxon>
        <taxon>Nematocera</taxon>
        <taxon>Culicoidea</taxon>
        <taxon>Culicidae</taxon>
        <taxon>Culicinae</taxon>
        <taxon>Culicini</taxon>
        <taxon>Culex</taxon>
        <taxon>Culex</taxon>
    </lineage>
</organism>
<keyword evidence="3" id="KW-1185">Reference proteome</keyword>
<evidence type="ECO:0000313" key="3">
    <source>
        <dbReference type="Proteomes" id="UP001562425"/>
    </source>
</evidence>
<reference evidence="2 3" key="1">
    <citation type="submission" date="2024-05" db="EMBL/GenBank/DDBJ databases">
        <title>Culex pipiens pipiens assembly and annotation.</title>
        <authorList>
            <person name="Alout H."/>
            <person name="Durand T."/>
        </authorList>
    </citation>
    <scope>NUCLEOTIDE SEQUENCE [LARGE SCALE GENOMIC DNA]</scope>
    <source>
        <strain evidence="2">HA-2024</strain>
        <tissue evidence="2">Whole body</tissue>
    </source>
</reference>
<accession>A0ABD1CBG9</accession>
<evidence type="ECO:0000256" key="1">
    <source>
        <dbReference type="SAM" id="MobiDB-lite"/>
    </source>
</evidence>
<evidence type="ECO:0000313" key="2">
    <source>
        <dbReference type="EMBL" id="KAL1373720.1"/>
    </source>
</evidence>
<feature type="region of interest" description="Disordered" evidence="1">
    <location>
        <begin position="1"/>
        <end position="29"/>
    </location>
</feature>
<proteinExistence type="predicted"/>
<feature type="compositionally biased region" description="Polar residues" evidence="1">
    <location>
        <begin position="16"/>
        <end position="29"/>
    </location>
</feature>
<dbReference type="AlphaFoldDB" id="A0ABD1CBG9"/>
<dbReference type="Proteomes" id="UP001562425">
    <property type="component" value="Unassembled WGS sequence"/>
</dbReference>
<gene>
    <name evidence="2" type="ORF">pipiens_018492</name>
</gene>
<protein>
    <submittedName>
        <fullName evidence="2">Uncharacterized protein</fullName>
    </submittedName>
</protein>
<dbReference type="EMBL" id="JBEHCU010014056">
    <property type="protein sequence ID" value="KAL1373720.1"/>
    <property type="molecule type" value="Genomic_DNA"/>
</dbReference>
<sequence length="147" mass="15924">MAKTIISAASVKKPQLNPTSSVPSKSSRLNFNPFSATFPTGAAKKDIQGQSGESNITCRAVPKPQSLTGERVNLLEIAGHLTNPARTGLKIHSLLYGHLEPRTNPSEMVNHQANAKCEMDRFRDPGPGQTKHPVQQETIRNGKACKN</sequence>
<comment type="caution">
    <text evidence="2">The sequence shown here is derived from an EMBL/GenBank/DDBJ whole genome shotgun (WGS) entry which is preliminary data.</text>
</comment>